<feature type="domain" description="Peptidase A2" evidence="2">
    <location>
        <begin position="29"/>
        <end position="68"/>
    </location>
</feature>
<dbReference type="Gene3D" id="2.40.70.10">
    <property type="entry name" value="Acid Proteases"/>
    <property type="match status" value="1"/>
</dbReference>
<name>A0A928YSS8_9SPHI</name>
<evidence type="ECO:0000313" key="4">
    <source>
        <dbReference type="Proteomes" id="UP000616201"/>
    </source>
</evidence>
<organism evidence="3 4">
    <name type="scientific">Sphingobacterium hungaricum</name>
    <dbReference type="NCBI Taxonomy" id="2082723"/>
    <lineage>
        <taxon>Bacteria</taxon>
        <taxon>Pseudomonadati</taxon>
        <taxon>Bacteroidota</taxon>
        <taxon>Sphingobacteriia</taxon>
        <taxon>Sphingobacteriales</taxon>
        <taxon>Sphingobacteriaceae</taxon>
        <taxon>Sphingobacterium</taxon>
    </lineage>
</organism>
<gene>
    <name evidence="3" type="ORF">C4F49_12760</name>
</gene>
<proteinExistence type="predicted"/>
<dbReference type="PROSITE" id="PS00141">
    <property type="entry name" value="ASP_PROTEASE"/>
    <property type="match status" value="1"/>
</dbReference>
<evidence type="ECO:0000313" key="3">
    <source>
        <dbReference type="EMBL" id="MBE8714553.1"/>
    </source>
</evidence>
<sequence>MQKIPLEIINLEGDGFHILVDVHLLDKTFKMVLDTGASKTVLDKNTLIEAGIQDEDFESTNIISTGLGTNSMESFMLKIPELRLENWLIKNHLTAVLDLSTINYAYNQMNFSPVVGVLGGDILRQYGAVIDYKKKTLTLTNRKLKLK</sequence>
<dbReference type="Proteomes" id="UP000616201">
    <property type="component" value="Unassembled WGS sequence"/>
</dbReference>
<keyword evidence="4" id="KW-1185">Reference proteome</keyword>
<accession>A0A928YSS8</accession>
<dbReference type="PROSITE" id="PS50175">
    <property type="entry name" value="ASP_PROT_RETROV"/>
    <property type="match status" value="1"/>
</dbReference>
<protein>
    <submittedName>
        <fullName evidence="3">Clan AA aspartic protease</fullName>
    </submittedName>
</protein>
<dbReference type="GO" id="GO:0004190">
    <property type="term" value="F:aspartic-type endopeptidase activity"/>
    <property type="evidence" value="ECO:0007669"/>
    <property type="project" value="InterPro"/>
</dbReference>
<dbReference type="GO" id="GO:0006508">
    <property type="term" value="P:proteolysis"/>
    <property type="evidence" value="ECO:0007669"/>
    <property type="project" value="UniProtKB-KW"/>
</dbReference>
<dbReference type="InterPro" id="IPR001969">
    <property type="entry name" value="Aspartic_peptidase_AS"/>
</dbReference>
<keyword evidence="1" id="KW-0378">Hydrolase</keyword>
<dbReference type="EMBL" id="PRDK01000006">
    <property type="protein sequence ID" value="MBE8714553.1"/>
    <property type="molecule type" value="Genomic_DNA"/>
</dbReference>
<dbReference type="RefSeq" id="WP_196936190.1">
    <property type="nucleotide sequence ID" value="NZ_MU158698.1"/>
</dbReference>
<dbReference type="InterPro" id="IPR021109">
    <property type="entry name" value="Peptidase_aspartic_dom_sf"/>
</dbReference>
<comment type="caution">
    <text evidence="3">The sequence shown here is derived from an EMBL/GenBank/DDBJ whole genome shotgun (WGS) entry which is preliminary data.</text>
</comment>
<dbReference type="Pfam" id="PF13975">
    <property type="entry name" value="gag-asp_proteas"/>
    <property type="match status" value="1"/>
</dbReference>
<dbReference type="InterPro" id="IPR001995">
    <property type="entry name" value="Peptidase_A2_cat"/>
</dbReference>
<dbReference type="AlphaFoldDB" id="A0A928YSS8"/>
<dbReference type="SUPFAM" id="SSF50630">
    <property type="entry name" value="Acid proteases"/>
    <property type="match status" value="1"/>
</dbReference>
<evidence type="ECO:0000256" key="1">
    <source>
        <dbReference type="ARBA" id="ARBA00022801"/>
    </source>
</evidence>
<evidence type="ECO:0000259" key="2">
    <source>
        <dbReference type="PROSITE" id="PS50175"/>
    </source>
</evidence>
<keyword evidence="3" id="KW-0645">Protease</keyword>
<reference evidence="3" key="1">
    <citation type="submission" date="2018-02" db="EMBL/GenBank/DDBJ databases">
        <authorList>
            <person name="Vasarhelyi B.M."/>
            <person name="Deshmukh S."/>
            <person name="Balint B."/>
            <person name="Kukolya J."/>
        </authorList>
    </citation>
    <scope>NUCLEOTIDE SEQUENCE</scope>
    <source>
        <strain evidence="3">KB22</strain>
    </source>
</reference>